<proteinExistence type="predicted"/>
<organism evidence="4">
    <name type="scientific">Proteinivorax tanatarense</name>
    <dbReference type="NCBI Taxonomy" id="1260629"/>
    <lineage>
        <taxon>Bacteria</taxon>
        <taxon>Bacillati</taxon>
        <taxon>Bacillota</taxon>
        <taxon>Clostridia</taxon>
        <taxon>Eubacteriales</taxon>
        <taxon>Proteinivoracaceae</taxon>
        <taxon>Proteinivorax</taxon>
    </lineage>
</organism>
<dbReference type="GO" id="GO:0006313">
    <property type="term" value="P:DNA transposition"/>
    <property type="evidence" value="ECO:0007669"/>
    <property type="project" value="InterPro"/>
</dbReference>
<gene>
    <name evidence="4" type="ORF">PRVXT_002257</name>
</gene>
<dbReference type="RefSeq" id="WP_350342983.1">
    <property type="nucleotide sequence ID" value="NZ_CP158367.1"/>
</dbReference>
<dbReference type="InterPro" id="IPR003346">
    <property type="entry name" value="Transposase_20"/>
</dbReference>
<feature type="domain" description="Transposase IS116/IS110/IS902 C-terminal" evidence="3">
    <location>
        <begin position="312"/>
        <end position="396"/>
    </location>
</feature>
<dbReference type="AlphaFoldDB" id="A0AAU7VJJ2"/>
<dbReference type="InterPro" id="IPR002525">
    <property type="entry name" value="Transp_IS110-like_N"/>
</dbReference>
<dbReference type="GO" id="GO:0004803">
    <property type="term" value="F:transposase activity"/>
    <property type="evidence" value="ECO:0007669"/>
    <property type="project" value="InterPro"/>
</dbReference>
<reference evidence="4" key="2">
    <citation type="submission" date="2024-06" db="EMBL/GenBank/DDBJ databases">
        <authorList>
            <person name="Petrova K.O."/>
            <person name="Toshchakov S.V."/>
            <person name="Boltjanskaja Y.V."/>
            <person name="Kevbrin V."/>
        </authorList>
    </citation>
    <scope>NUCLEOTIDE SEQUENCE</scope>
    <source>
        <strain evidence="4">Z-910T</strain>
    </source>
</reference>
<dbReference type="InterPro" id="IPR047650">
    <property type="entry name" value="Transpos_IS110"/>
</dbReference>
<reference evidence="4" key="1">
    <citation type="journal article" date="2013" name="Extremophiles">
        <title>Proteinivorax tanatarense gen. nov., sp. nov., an anaerobic, haloalkaliphilic, proteolytic bacterium isolated from a decaying algal bloom, and proposal of Proteinivoraceae fam. nov.</title>
        <authorList>
            <person name="Kevbrin V."/>
            <person name="Boltyanskaya Y."/>
            <person name="Zhilina T."/>
            <person name="Kolganova T."/>
            <person name="Lavrentjeva E."/>
            <person name="Kuznetsov B."/>
        </authorList>
    </citation>
    <scope>NUCLEOTIDE SEQUENCE</scope>
    <source>
        <strain evidence="4">Z-910T</strain>
    </source>
</reference>
<dbReference type="Pfam" id="PF01548">
    <property type="entry name" value="DEDD_Tnp_IS110"/>
    <property type="match status" value="1"/>
</dbReference>
<feature type="domain" description="Transposase IS110-like N-terminal" evidence="2">
    <location>
        <begin position="62"/>
        <end position="211"/>
    </location>
</feature>
<evidence type="ECO:0000313" key="4">
    <source>
        <dbReference type="EMBL" id="XBX74228.1"/>
    </source>
</evidence>
<dbReference type="EMBL" id="CP158367">
    <property type="protein sequence ID" value="XBX74228.1"/>
    <property type="molecule type" value="Genomic_DNA"/>
</dbReference>
<name>A0AAU7VJJ2_9FIRM</name>
<dbReference type="NCBIfam" id="NF033542">
    <property type="entry name" value="transpos_IS110"/>
    <property type="match status" value="1"/>
</dbReference>
<sequence length="441" mass="50355">MSVTLTGMMPSLWEVALLVDVTLDYNFNWVQIKNRRENDARSADDSWCGRRLLQSSCSHRLAGDIVTDFEIPHSQKGFKYFFNQITSFVQAYEVSDIVVGMEGTNGHARPLDQMVKDKGYILLNVNNLKFARFKEIFATPGKNDRMDARQIVTLMMMAPMMEQGKEVLQEVHNISEIETKLKRISRRRQQIVQEKVIVQNRMQADLQSICPGFLSMFAQVDSLYVLRFLSCRSDIRKLKRLRLSTIRKIPGIGKGHAKKLQRWQQEASFGSEVEWVGPMISEDAARLLSLKEKLAELEKQIEILVKQSRLASLLLSIPGFGTICAGTIAAEIGTINRFDSEAGLAIYLGMAPLDNSSGLYEGTKSPKQVNKHAKRAMMTALGHHIRKVAESKTYYEKKRDEGKKYNQALRSLGRHLTRVIWSMIKHNRNYQTRKEEPTRVA</sequence>
<dbReference type="GO" id="GO:0003677">
    <property type="term" value="F:DNA binding"/>
    <property type="evidence" value="ECO:0007669"/>
    <property type="project" value="InterPro"/>
</dbReference>
<protein>
    <submittedName>
        <fullName evidence="4">IS110 family transposase</fullName>
    </submittedName>
</protein>
<evidence type="ECO:0000256" key="1">
    <source>
        <dbReference type="SAM" id="Coils"/>
    </source>
</evidence>
<keyword evidence="1" id="KW-0175">Coiled coil</keyword>
<evidence type="ECO:0000259" key="2">
    <source>
        <dbReference type="Pfam" id="PF01548"/>
    </source>
</evidence>
<dbReference type="PANTHER" id="PTHR33055">
    <property type="entry name" value="TRANSPOSASE FOR INSERTION SEQUENCE ELEMENT IS1111A"/>
    <property type="match status" value="1"/>
</dbReference>
<dbReference type="PANTHER" id="PTHR33055:SF3">
    <property type="entry name" value="PUTATIVE TRANSPOSASE FOR IS117-RELATED"/>
    <property type="match status" value="1"/>
</dbReference>
<accession>A0AAU7VJJ2</accession>
<dbReference type="Pfam" id="PF02371">
    <property type="entry name" value="Transposase_20"/>
    <property type="match status" value="1"/>
</dbReference>
<feature type="coiled-coil region" evidence="1">
    <location>
        <begin position="280"/>
        <end position="307"/>
    </location>
</feature>
<evidence type="ECO:0000259" key="3">
    <source>
        <dbReference type="Pfam" id="PF02371"/>
    </source>
</evidence>